<gene>
    <name evidence="2" type="ORF">DSTB1V02_LOCUS13856</name>
</gene>
<organism evidence="2">
    <name type="scientific">Darwinula stevensoni</name>
    <dbReference type="NCBI Taxonomy" id="69355"/>
    <lineage>
        <taxon>Eukaryota</taxon>
        <taxon>Metazoa</taxon>
        <taxon>Ecdysozoa</taxon>
        <taxon>Arthropoda</taxon>
        <taxon>Crustacea</taxon>
        <taxon>Oligostraca</taxon>
        <taxon>Ostracoda</taxon>
        <taxon>Podocopa</taxon>
        <taxon>Podocopida</taxon>
        <taxon>Darwinulocopina</taxon>
        <taxon>Darwinuloidea</taxon>
        <taxon>Darwinulidae</taxon>
        <taxon>Darwinula</taxon>
    </lineage>
</organism>
<dbReference type="EMBL" id="LR907396">
    <property type="protein sequence ID" value="CAD7254110.1"/>
    <property type="molecule type" value="Genomic_DNA"/>
</dbReference>
<protein>
    <recommendedName>
        <fullName evidence="1">DNA-dependent protein kinase catalytic subunit CC5 domain-containing protein</fullName>
    </recommendedName>
</protein>
<dbReference type="InterPro" id="IPR045581">
    <property type="entry name" value="DNAPKcs_CC5"/>
</dbReference>
<sequence length="242" mass="27604">MKSVEIQELLPLLSGLSSHPSLACRKLLYDLLFWIYNYYRVRETGDECGKGIVLKVKELLLEALEDPEPALQQEILNFWSREEHLSVPTDARTLDLLSKLYSPATESTFLSHATYLLLETSSRSPDYQGPLFREPLSECIFQEYGVDTSWRQRHASLTPLFIGSQEQYHQMEDIIPGQPRVRATQQPQFLQTMTQGEGAFSWVSQSTVVPEAAYERTPETMLLFSLHSTPSSQGTKRKLNSS</sequence>
<evidence type="ECO:0000259" key="1">
    <source>
        <dbReference type="Pfam" id="PF19704"/>
    </source>
</evidence>
<keyword evidence="3" id="KW-1185">Reference proteome</keyword>
<dbReference type="SUPFAM" id="SSF48371">
    <property type="entry name" value="ARM repeat"/>
    <property type="match status" value="1"/>
</dbReference>
<accession>A0A7R9FT03</accession>
<evidence type="ECO:0000313" key="3">
    <source>
        <dbReference type="Proteomes" id="UP000677054"/>
    </source>
</evidence>
<proteinExistence type="predicted"/>
<reference evidence="2" key="1">
    <citation type="submission" date="2020-11" db="EMBL/GenBank/DDBJ databases">
        <authorList>
            <person name="Tran Van P."/>
        </authorList>
    </citation>
    <scope>NUCLEOTIDE SEQUENCE</scope>
</reference>
<dbReference type="InterPro" id="IPR016024">
    <property type="entry name" value="ARM-type_fold"/>
</dbReference>
<dbReference type="OrthoDB" id="431717at2759"/>
<dbReference type="EMBL" id="CAJPEV010007879">
    <property type="protein sequence ID" value="CAG0904979.1"/>
    <property type="molecule type" value="Genomic_DNA"/>
</dbReference>
<name>A0A7R9FT03_9CRUS</name>
<dbReference type="AlphaFoldDB" id="A0A7R9FT03"/>
<dbReference type="GO" id="GO:0006303">
    <property type="term" value="P:double-strand break repair via nonhomologous end joining"/>
    <property type="evidence" value="ECO:0007669"/>
    <property type="project" value="InterPro"/>
</dbReference>
<feature type="domain" description="DNA-dependent protein kinase catalytic subunit CC5" evidence="1">
    <location>
        <begin position="1"/>
        <end position="234"/>
    </location>
</feature>
<dbReference type="Pfam" id="PF19704">
    <property type="entry name" value="DNAPKcs_CC5"/>
    <property type="match status" value="1"/>
</dbReference>
<dbReference type="Proteomes" id="UP000677054">
    <property type="component" value="Unassembled WGS sequence"/>
</dbReference>
<evidence type="ECO:0000313" key="2">
    <source>
        <dbReference type="EMBL" id="CAD7254110.1"/>
    </source>
</evidence>